<dbReference type="InterPro" id="IPR046848">
    <property type="entry name" value="E_motif"/>
</dbReference>
<dbReference type="NCBIfam" id="TIGR00756">
    <property type="entry name" value="PPR"/>
    <property type="match status" value="5"/>
</dbReference>
<dbReference type="Pfam" id="PF01535">
    <property type="entry name" value="PPR"/>
    <property type="match status" value="3"/>
</dbReference>
<dbReference type="PANTHER" id="PTHR47926">
    <property type="entry name" value="PENTATRICOPEPTIDE REPEAT-CONTAINING PROTEIN"/>
    <property type="match status" value="1"/>
</dbReference>
<name>A0A2P5C8B6_PARAD</name>
<dbReference type="EMBL" id="JXTB01000160">
    <property type="protein sequence ID" value="PON57316.1"/>
    <property type="molecule type" value="Genomic_DNA"/>
</dbReference>
<reference evidence="4" key="1">
    <citation type="submission" date="2016-06" db="EMBL/GenBank/DDBJ databases">
        <title>Parallel loss of symbiosis genes in relatives of nitrogen-fixing non-legume Parasponia.</title>
        <authorList>
            <person name="Van Velzen R."/>
            <person name="Holmer R."/>
            <person name="Bu F."/>
            <person name="Rutten L."/>
            <person name="Van Zeijl A."/>
            <person name="Liu W."/>
            <person name="Santuari L."/>
            <person name="Cao Q."/>
            <person name="Sharma T."/>
            <person name="Shen D."/>
            <person name="Roswanjaya Y."/>
            <person name="Wardhani T."/>
            <person name="Kalhor M.S."/>
            <person name="Jansen J."/>
            <person name="Van den Hoogen J."/>
            <person name="Gungor B."/>
            <person name="Hartog M."/>
            <person name="Hontelez J."/>
            <person name="Verver J."/>
            <person name="Yang W.-C."/>
            <person name="Schijlen E."/>
            <person name="Repin R."/>
            <person name="Schilthuizen M."/>
            <person name="Schranz E."/>
            <person name="Heidstra R."/>
            <person name="Miyata K."/>
            <person name="Fedorova E."/>
            <person name="Kohlen W."/>
            <person name="Bisseling T."/>
            <person name="Smit S."/>
            <person name="Geurts R."/>
        </authorList>
    </citation>
    <scope>NUCLEOTIDE SEQUENCE [LARGE SCALE GENOMIC DNA]</scope>
    <source>
        <strain evidence="4">cv. WU1-14</strain>
    </source>
</reference>
<feature type="repeat" description="PPR" evidence="2">
    <location>
        <begin position="270"/>
        <end position="300"/>
    </location>
</feature>
<keyword evidence="4" id="KW-1185">Reference proteome</keyword>
<dbReference type="FunFam" id="1.25.40.10:FF:000184">
    <property type="entry name" value="Pentatricopeptide repeat-containing protein, chloroplastic"/>
    <property type="match status" value="1"/>
</dbReference>
<dbReference type="Pfam" id="PF12854">
    <property type="entry name" value="PPR_1"/>
    <property type="match status" value="1"/>
</dbReference>
<dbReference type="PROSITE" id="PS51375">
    <property type="entry name" value="PPR"/>
    <property type="match status" value="5"/>
</dbReference>
<dbReference type="InterPro" id="IPR046960">
    <property type="entry name" value="PPR_At4g14850-like_plant"/>
</dbReference>
<dbReference type="Pfam" id="PF13041">
    <property type="entry name" value="PPR_2"/>
    <property type="match status" value="2"/>
</dbReference>
<dbReference type="Proteomes" id="UP000237105">
    <property type="component" value="Unassembled WGS sequence"/>
</dbReference>
<protein>
    <submittedName>
        <fullName evidence="3">Pentatricopeptide repeat</fullName>
    </submittedName>
</protein>
<dbReference type="FunFam" id="1.25.40.10:FF:000344">
    <property type="entry name" value="Pentatricopeptide repeat-containing protein"/>
    <property type="match status" value="1"/>
</dbReference>
<evidence type="ECO:0000313" key="4">
    <source>
        <dbReference type="Proteomes" id="UP000237105"/>
    </source>
</evidence>
<proteinExistence type="predicted"/>
<comment type="caution">
    <text evidence="3">The sequence shown here is derived from an EMBL/GenBank/DDBJ whole genome shotgun (WGS) entry which is preliminary data.</text>
</comment>
<feature type="repeat" description="PPR" evidence="2">
    <location>
        <begin position="373"/>
        <end position="407"/>
    </location>
</feature>
<dbReference type="OrthoDB" id="185373at2759"/>
<evidence type="ECO:0000313" key="3">
    <source>
        <dbReference type="EMBL" id="PON57316.1"/>
    </source>
</evidence>
<evidence type="ECO:0000256" key="2">
    <source>
        <dbReference type="PROSITE-ProRule" id="PRU00708"/>
    </source>
</evidence>
<feature type="repeat" description="PPR" evidence="2">
    <location>
        <begin position="99"/>
        <end position="133"/>
    </location>
</feature>
<feature type="repeat" description="PPR" evidence="2">
    <location>
        <begin position="475"/>
        <end position="505"/>
    </location>
</feature>
<dbReference type="GO" id="GO:0009451">
    <property type="term" value="P:RNA modification"/>
    <property type="evidence" value="ECO:0007669"/>
    <property type="project" value="InterPro"/>
</dbReference>
<organism evidence="3 4">
    <name type="scientific">Parasponia andersonii</name>
    <name type="common">Sponia andersonii</name>
    <dbReference type="NCBI Taxonomy" id="3476"/>
    <lineage>
        <taxon>Eukaryota</taxon>
        <taxon>Viridiplantae</taxon>
        <taxon>Streptophyta</taxon>
        <taxon>Embryophyta</taxon>
        <taxon>Tracheophyta</taxon>
        <taxon>Spermatophyta</taxon>
        <taxon>Magnoliopsida</taxon>
        <taxon>eudicotyledons</taxon>
        <taxon>Gunneridae</taxon>
        <taxon>Pentapetalae</taxon>
        <taxon>rosids</taxon>
        <taxon>fabids</taxon>
        <taxon>Rosales</taxon>
        <taxon>Cannabaceae</taxon>
        <taxon>Parasponia</taxon>
    </lineage>
</organism>
<dbReference type="InterPro" id="IPR011990">
    <property type="entry name" value="TPR-like_helical_dom_sf"/>
</dbReference>
<accession>A0A2P5C8B6</accession>
<dbReference type="Pfam" id="PF20431">
    <property type="entry name" value="E_motif"/>
    <property type="match status" value="1"/>
</dbReference>
<dbReference type="AlphaFoldDB" id="A0A2P5C8B6"/>
<dbReference type="Gene3D" id="1.25.40.10">
    <property type="entry name" value="Tetratricopeptide repeat domain"/>
    <property type="match status" value="4"/>
</dbReference>
<feature type="repeat" description="PPR" evidence="2">
    <location>
        <begin position="301"/>
        <end position="335"/>
    </location>
</feature>
<evidence type="ECO:0000256" key="1">
    <source>
        <dbReference type="ARBA" id="ARBA00022737"/>
    </source>
</evidence>
<sequence>MPPNPSYPCIIIPKKSTIETIQSRQTKPELSHLQSIITSFLPKCKNKEHLCQILAQTITAGLVRNPPIASKLVVSFASLSFPSTISIAHSIANGVKGLDTYTWNSIVRGYLDRNNAKEALLVYSHVRSRGLKVDSYTLQFAIKACGLISAVFEGKQIHAQKCKLGFTSEVIVQTALINMYGLFGEVVFVQQVFDETPQRDVPMWNSVLAAYTQHNFAYQALVYARAMVDSGLRVNVVSIVSVLSACSSLMSLGEGKVVHGYLIRNFTDIDVLLYNALIDMYSKCGCLLNAYRIFQMMPVRNVVSWTSMMNGYSHCNLFDEALSLFQGMERENVRPDEITILSIVSVCSKLGSFELGEWIDNYIKKNGFEKGRSITMSNALMDMYAKCGNIKKACQVFDGMMEKTLVSWTTIIHGLAMHGYAIPALLRFSQMQREGFKPDGIVFLSILSACSHAGLANEGHKCFNSMTKDYPMKPGMEHYGCMVDILCRAGLVNEALELVRSMPEKPDMIIWRTLLAGCRNQGDISLANEVSSHLNEIRPKNSEDYGLLSNLYAGACQWESVKEIRKDVKIKRVMKLYPGCSSIEENYR</sequence>
<dbReference type="PANTHER" id="PTHR47926:SF412">
    <property type="entry name" value="PENTATRICOPEPTIDE REPEAT-CONTAINING PROTEIN"/>
    <property type="match status" value="1"/>
</dbReference>
<keyword evidence="1" id="KW-0677">Repeat</keyword>
<dbReference type="InterPro" id="IPR002885">
    <property type="entry name" value="PPR_rpt"/>
</dbReference>
<dbReference type="GO" id="GO:0003723">
    <property type="term" value="F:RNA binding"/>
    <property type="evidence" value="ECO:0007669"/>
    <property type="project" value="InterPro"/>
</dbReference>
<gene>
    <name evidence="3" type="ORF">PanWU01x14_174330</name>
</gene>
<dbReference type="FunFam" id="1.25.40.10:FF:000436">
    <property type="entry name" value="Pentatricopeptide repeat-containing protein At5g39350 family"/>
    <property type="match status" value="1"/>
</dbReference>